<gene>
    <name evidence="2" type="ORF">BST17_03190</name>
</gene>
<dbReference type="RefSeq" id="WP_165762203.1">
    <property type="nucleotide sequence ID" value="NZ_JACKVM010000008.1"/>
</dbReference>
<dbReference type="STRING" id="564198.BST17_03190"/>
<dbReference type="AlphaFoldDB" id="A0A1W9Z301"/>
<evidence type="ECO:0000313" key="2">
    <source>
        <dbReference type="EMBL" id="ORA06663.1"/>
    </source>
</evidence>
<feature type="domain" description="Polysaccharide pyruvyl transferase" evidence="1">
    <location>
        <begin position="17"/>
        <end position="367"/>
    </location>
</feature>
<dbReference type="EMBL" id="MVHJ01000002">
    <property type="protein sequence ID" value="ORA06663.1"/>
    <property type="molecule type" value="Genomic_DNA"/>
</dbReference>
<reference evidence="2 3" key="1">
    <citation type="submission" date="2017-02" db="EMBL/GenBank/DDBJ databases">
        <title>The new phylogeny of genus Mycobacterium.</title>
        <authorList>
            <person name="Tortoli E."/>
            <person name="Trovato A."/>
            <person name="Cirillo D.M."/>
        </authorList>
    </citation>
    <scope>NUCLEOTIDE SEQUENCE [LARGE SCALE GENOMIC DNA]</scope>
    <source>
        <strain evidence="2 3">DSM 45578</strain>
    </source>
</reference>
<comment type="caution">
    <text evidence="2">The sequence shown here is derived from an EMBL/GenBank/DDBJ whole genome shotgun (WGS) entry which is preliminary data.</text>
</comment>
<organism evidence="2 3">
    <name type="scientific">Mycolicibacterium bacteremicum</name>
    <name type="common">Mycobacterium bacteremicum</name>
    <dbReference type="NCBI Taxonomy" id="564198"/>
    <lineage>
        <taxon>Bacteria</taxon>
        <taxon>Bacillati</taxon>
        <taxon>Actinomycetota</taxon>
        <taxon>Actinomycetes</taxon>
        <taxon>Mycobacteriales</taxon>
        <taxon>Mycobacteriaceae</taxon>
        <taxon>Mycolicibacterium</taxon>
    </lineage>
</organism>
<evidence type="ECO:0000259" key="1">
    <source>
        <dbReference type="Pfam" id="PF04230"/>
    </source>
</evidence>
<protein>
    <recommendedName>
        <fullName evidence="1">Polysaccharide pyruvyl transferase domain-containing protein</fullName>
    </recommendedName>
</protein>
<sequence>MTESMNVVLFNAWHDDNKGDSAITDGTLHILQHAFENHGIDAVFTIVGLNETGPLSQTATRHVRTSWPDVDTLPSRLPTELRAKEVARPLLDVPIWLARLGPAVVASLSGRTPRGLRSLIDAADVVVMVGGSNLHDSASVHPMVSAARLYTLVAPIPAAVKAGRPVLMLGHTLGPFPVARRLSQRMARRMIGVADLVVVREAESIPVAEQLGIDRIELAPDMAFALRPDPTRRVRAVAASLPVPAAQTAVVAVRRHPSLGAVADGRVIGELTGAVGRLAAEGRCAGVLVVAHTVGPTEIEDDRGPSQALAERIRRQYPDLPVTYLQEDLSPSELAWLYGQSACMIAVRLHAAILAMLSGTPTYAIAYFTHKTTGVMATVGLADCVGDFATVRAADVVAALSPRIGSETERRTLAAVCESNRVLLEERCTEWLSEFVVGSGVGDRSSA</sequence>
<dbReference type="InterPro" id="IPR007345">
    <property type="entry name" value="Polysacch_pyruvyl_Trfase"/>
</dbReference>
<dbReference type="Proteomes" id="UP000192366">
    <property type="component" value="Unassembled WGS sequence"/>
</dbReference>
<evidence type="ECO:0000313" key="3">
    <source>
        <dbReference type="Proteomes" id="UP000192366"/>
    </source>
</evidence>
<dbReference type="PANTHER" id="PTHR36836:SF1">
    <property type="entry name" value="COLANIC ACID BIOSYNTHESIS PROTEIN WCAK"/>
    <property type="match status" value="1"/>
</dbReference>
<accession>A0A1W9Z301</accession>
<dbReference type="Pfam" id="PF04230">
    <property type="entry name" value="PS_pyruv_trans"/>
    <property type="match status" value="1"/>
</dbReference>
<name>A0A1W9Z301_MYCBA</name>
<dbReference type="PANTHER" id="PTHR36836">
    <property type="entry name" value="COLANIC ACID BIOSYNTHESIS PROTEIN WCAK"/>
    <property type="match status" value="1"/>
</dbReference>
<keyword evidence="3" id="KW-1185">Reference proteome</keyword>
<proteinExistence type="predicted"/>